<dbReference type="InterPro" id="IPR029058">
    <property type="entry name" value="AB_hydrolase_fold"/>
</dbReference>
<dbReference type="InterPro" id="IPR008886">
    <property type="entry name" value="UPF0227/Esterase_YqiA"/>
</dbReference>
<evidence type="ECO:0000313" key="1">
    <source>
        <dbReference type="EMBL" id="KXO06855.1"/>
    </source>
</evidence>
<proteinExistence type="predicted"/>
<dbReference type="SUPFAM" id="SSF53474">
    <property type="entry name" value="alpha/beta-Hydrolases"/>
    <property type="match status" value="1"/>
</dbReference>
<keyword evidence="2" id="KW-1185">Reference proteome</keyword>
<dbReference type="Pfam" id="PF05728">
    <property type="entry name" value="UPF0227"/>
    <property type="match status" value="1"/>
</dbReference>
<reference evidence="2" key="1">
    <citation type="submission" date="2015-12" db="EMBL/GenBank/DDBJ databases">
        <authorList>
            <person name="Lima A."/>
            <person name="Farahani Zayas N."/>
            <person name="Castro Da Silva M.A."/>
            <person name="Cabral A."/>
            <person name="Pessatti M.L."/>
        </authorList>
    </citation>
    <scope>NUCLEOTIDE SEQUENCE [LARGE SCALE GENOMIC DNA]</scope>
    <source>
        <strain evidence="2">LAMA 842</strain>
    </source>
</reference>
<dbReference type="Proteomes" id="UP000070282">
    <property type="component" value="Unassembled WGS sequence"/>
</dbReference>
<protein>
    <recommendedName>
        <fullName evidence="3">Esterase</fullName>
    </recommendedName>
</protein>
<dbReference type="AlphaFoldDB" id="A0A137S337"/>
<comment type="caution">
    <text evidence="1">The sequence shown here is derived from an EMBL/GenBank/DDBJ whole genome shotgun (WGS) entry which is preliminary data.</text>
</comment>
<sequence length="180" mass="20207">MLKIYYLHGFASRFYITSDKLKTLARLGPVYGHDIDYTQGSEDIIEESLDKLMRVNPDLLVGTSMGGWLAGILAAETGIPVVAINPVTEPAQSLRPWIGQGVDHQGQAYQLTDDVVSSYYPFTHYGSGLVLLDQGDELLPWKDTARVLGDYFPVHRFEGGSHRFEHMEEALELIREHVQD</sequence>
<dbReference type="PATRIC" id="fig|1306954.6.peg.2219"/>
<dbReference type="EMBL" id="LOCO01000028">
    <property type="protein sequence ID" value="KXO06855.1"/>
    <property type="molecule type" value="Genomic_DNA"/>
</dbReference>
<dbReference type="PANTHER" id="PTHR35602">
    <property type="entry name" value="ESTERASE YQIA-RELATED"/>
    <property type="match status" value="1"/>
</dbReference>
<dbReference type="RefSeq" id="WP_061333423.1">
    <property type="nucleotide sequence ID" value="NZ_LOCO01000028.1"/>
</dbReference>
<dbReference type="PANTHER" id="PTHR35602:SF2">
    <property type="entry name" value="UPF0227 PROTEIN YCFP"/>
    <property type="match status" value="1"/>
</dbReference>
<evidence type="ECO:0008006" key="3">
    <source>
        <dbReference type="Google" id="ProtNLM"/>
    </source>
</evidence>
<name>A0A137S337_9GAMM</name>
<gene>
    <name evidence="1" type="ORF">J122_3648</name>
</gene>
<accession>A0A137S337</accession>
<dbReference type="Gene3D" id="3.40.50.1820">
    <property type="entry name" value="alpha/beta hydrolase"/>
    <property type="match status" value="1"/>
</dbReference>
<evidence type="ECO:0000313" key="2">
    <source>
        <dbReference type="Proteomes" id="UP000070282"/>
    </source>
</evidence>
<organism evidence="1 2">
    <name type="scientific">Marinobacter excellens LAMA 842</name>
    <dbReference type="NCBI Taxonomy" id="1306954"/>
    <lineage>
        <taxon>Bacteria</taxon>
        <taxon>Pseudomonadati</taxon>
        <taxon>Pseudomonadota</taxon>
        <taxon>Gammaproteobacteria</taxon>
        <taxon>Pseudomonadales</taxon>
        <taxon>Marinobacteraceae</taxon>
        <taxon>Marinobacter</taxon>
    </lineage>
</organism>